<dbReference type="GO" id="GO:0034657">
    <property type="term" value="C:GID complex"/>
    <property type="evidence" value="ECO:0007669"/>
    <property type="project" value="TreeGrafter"/>
</dbReference>
<name>A0A6P8HNX5_ACTTE</name>
<feature type="zinc finger region" description="RING-Gid-type" evidence="10">
    <location>
        <begin position="329"/>
        <end position="398"/>
    </location>
</feature>
<evidence type="ECO:0000256" key="3">
    <source>
        <dbReference type="ARBA" id="ARBA00014384"/>
    </source>
</evidence>
<keyword evidence="13" id="KW-1185">Reference proteome</keyword>
<proteinExistence type="predicted"/>
<keyword evidence="5" id="KW-0479">Metal-binding</keyword>
<organism evidence="13 14">
    <name type="scientific">Actinia tenebrosa</name>
    <name type="common">Australian red waratah sea anemone</name>
    <dbReference type="NCBI Taxonomy" id="6105"/>
    <lineage>
        <taxon>Eukaryota</taxon>
        <taxon>Metazoa</taxon>
        <taxon>Cnidaria</taxon>
        <taxon>Anthozoa</taxon>
        <taxon>Hexacorallia</taxon>
        <taxon>Actiniaria</taxon>
        <taxon>Actiniidae</taxon>
        <taxon>Actinia</taxon>
    </lineage>
</organism>
<evidence type="ECO:0000256" key="5">
    <source>
        <dbReference type="ARBA" id="ARBA00022723"/>
    </source>
</evidence>
<feature type="domain" description="CTLH" evidence="11">
    <location>
        <begin position="177"/>
        <end position="233"/>
    </location>
</feature>
<gene>
    <name evidence="14" type="primary">LOC116291301</name>
</gene>
<evidence type="ECO:0000256" key="8">
    <source>
        <dbReference type="ARBA" id="ARBA00023057"/>
    </source>
</evidence>
<accession>A0A6P8HNX5</accession>
<dbReference type="CDD" id="cd16659">
    <property type="entry name" value="RING-Ubox_Emp"/>
    <property type="match status" value="1"/>
</dbReference>
<dbReference type="FunCoup" id="A0A6P8HNX5">
    <property type="interactions" value="1955"/>
</dbReference>
<dbReference type="InterPro" id="IPR024964">
    <property type="entry name" value="CTLH/CRA"/>
</dbReference>
<dbReference type="InterPro" id="IPR006595">
    <property type="entry name" value="CTLH_C"/>
</dbReference>
<dbReference type="InParanoid" id="A0A6P8HNX5"/>
<dbReference type="SUPFAM" id="SSF57850">
    <property type="entry name" value="RING/U-box"/>
    <property type="match status" value="1"/>
</dbReference>
<dbReference type="InterPro" id="IPR013144">
    <property type="entry name" value="CRA_dom"/>
</dbReference>
<evidence type="ECO:0000256" key="6">
    <source>
        <dbReference type="ARBA" id="ARBA00022771"/>
    </source>
</evidence>
<dbReference type="GO" id="GO:0043161">
    <property type="term" value="P:proteasome-mediated ubiquitin-dependent protein catabolic process"/>
    <property type="evidence" value="ECO:0007669"/>
    <property type="project" value="InterPro"/>
</dbReference>
<dbReference type="GO" id="GO:0008270">
    <property type="term" value="F:zinc ion binding"/>
    <property type="evidence" value="ECO:0007669"/>
    <property type="project" value="UniProtKB-KW"/>
</dbReference>
<comment type="subcellular location">
    <subcellularLocation>
        <location evidence="2">Cytoplasm</location>
    </subcellularLocation>
    <subcellularLocation>
        <location evidence="1">Nucleus matrix</location>
    </subcellularLocation>
</comment>
<evidence type="ECO:0000256" key="1">
    <source>
        <dbReference type="ARBA" id="ARBA00004109"/>
    </source>
</evidence>
<dbReference type="SMART" id="SM00668">
    <property type="entry name" value="CTLH"/>
    <property type="match status" value="1"/>
</dbReference>
<protein>
    <recommendedName>
        <fullName evidence="3">E3 ubiquitin-protein transferase MAEA</fullName>
    </recommendedName>
    <alternativeName>
        <fullName evidence="9">Macrophage erythroblast attacher</fullName>
    </alternativeName>
</protein>
<keyword evidence="7" id="KW-0862">Zinc</keyword>
<reference evidence="14" key="1">
    <citation type="submission" date="2025-08" db="UniProtKB">
        <authorList>
            <consortium name="RefSeq"/>
        </authorList>
    </citation>
    <scope>IDENTIFICATION</scope>
    <source>
        <tissue evidence="14">Tentacle</tissue>
    </source>
</reference>
<dbReference type="Pfam" id="PF13445">
    <property type="entry name" value="zf-RING_UBOX"/>
    <property type="match status" value="1"/>
</dbReference>
<keyword evidence="6 10" id="KW-0863">Zinc-finger</keyword>
<keyword evidence="8" id="KW-0265">Erythrocyte maturation</keyword>
<dbReference type="GO" id="GO:0005737">
    <property type="term" value="C:cytoplasm"/>
    <property type="evidence" value="ECO:0007669"/>
    <property type="project" value="UniProtKB-SubCell"/>
</dbReference>
<dbReference type="RefSeq" id="XP_031554327.1">
    <property type="nucleotide sequence ID" value="XM_031698467.1"/>
</dbReference>
<evidence type="ECO:0000256" key="4">
    <source>
        <dbReference type="ARBA" id="ARBA00022490"/>
    </source>
</evidence>
<dbReference type="Proteomes" id="UP000515163">
    <property type="component" value="Unplaced"/>
</dbReference>
<dbReference type="Pfam" id="PF10607">
    <property type="entry name" value="CTLH"/>
    <property type="match status" value="1"/>
</dbReference>
<dbReference type="SMART" id="SM00757">
    <property type="entry name" value="CRA"/>
    <property type="match status" value="1"/>
</dbReference>
<dbReference type="PROSITE" id="PS50897">
    <property type="entry name" value="CTLH"/>
    <property type="match status" value="1"/>
</dbReference>
<feature type="domain" description="RING-Gid-type" evidence="12">
    <location>
        <begin position="329"/>
        <end position="398"/>
    </location>
</feature>
<dbReference type="PROSITE" id="PS51867">
    <property type="entry name" value="ZF_RING_GID"/>
    <property type="match status" value="1"/>
</dbReference>
<evidence type="ECO:0000256" key="2">
    <source>
        <dbReference type="ARBA" id="ARBA00004496"/>
    </source>
</evidence>
<dbReference type="GO" id="GO:0043249">
    <property type="term" value="P:erythrocyte maturation"/>
    <property type="evidence" value="ECO:0007669"/>
    <property type="project" value="UniProtKB-KW"/>
</dbReference>
<dbReference type="KEGG" id="aten:116291301"/>
<dbReference type="PROSITE" id="PS50896">
    <property type="entry name" value="LISH"/>
    <property type="match status" value="1"/>
</dbReference>
<dbReference type="GO" id="GO:0061630">
    <property type="term" value="F:ubiquitin protein ligase activity"/>
    <property type="evidence" value="ECO:0007669"/>
    <property type="project" value="InterPro"/>
</dbReference>
<evidence type="ECO:0000256" key="9">
    <source>
        <dbReference type="ARBA" id="ARBA00029678"/>
    </source>
</evidence>
<dbReference type="AlphaFoldDB" id="A0A6P8HNX5"/>
<evidence type="ECO:0000259" key="11">
    <source>
        <dbReference type="PROSITE" id="PS50897"/>
    </source>
</evidence>
<evidence type="ECO:0000259" key="12">
    <source>
        <dbReference type="PROSITE" id="PS51867"/>
    </source>
</evidence>
<dbReference type="PANTHER" id="PTHR12170:SF2">
    <property type="entry name" value="E3 UBIQUITIN-PROTEIN TRANSFERASE MAEA"/>
    <property type="match status" value="1"/>
</dbReference>
<dbReference type="GeneID" id="116291301"/>
<sequence>MVVFVLVKTSREKGRKKETFPSNYSTMTDIKALEYSTLKVPYEILNKRFRTAQKVIDREVSYVVNATNELTSTLGKHPVKANEIAGMLDGVVQKIQALKRKSEECLNQEEGSVKHCKTRLDHIKEHADERKSSVLVWKKKRLDRMLVDHCLRQGFYETAKKLAAEADIEELVDIDLFTTSRQVEEALFKGESGPCLSWCYENKSKLRKLKSTLEFNVRMQEFIELVRRDERIEAIKYARKHFANADQVMTKEIQRAMALLAFKPQMACSPYKELFDPSRWNKLVEQFRKENFQLHQLNDQSVLSLTLQAGLSALKTPHCYQEGHKIAECPVCSHPLNILGDPLPFAHCAQSRLVCPISGQIMNENNPPMVLPNGFVYGERALHIMSQEKQGKVTCPRTKDDFHLDQAMKVYVM</sequence>
<keyword evidence="4" id="KW-0963">Cytoplasm</keyword>
<evidence type="ECO:0000313" key="13">
    <source>
        <dbReference type="Proteomes" id="UP000515163"/>
    </source>
</evidence>
<evidence type="ECO:0000313" key="14">
    <source>
        <dbReference type="RefSeq" id="XP_031554327.1"/>
    </source>
</evidence>
<evidence type="ECO:0000256" key="7">
    <source>
        <dbReference type="ARBA" id="ARBA00022833"/>
    </source>
</evidence>
<dbReference type="InterPro" id="IPR006594">
    <property type="entry name" value="LisH"/>
</dbReference>
<evidence type="ECO:0000256" key="10">
    <source>
        <dbReference type="PROSITE-ProRule" id="PRU01215"/>
    </source>
</evidence>
<dbReference type="OrthoDB" id="1933455at2759"/>
<dbReference type="InterPro" id="IPR027370">
    <property type="entry name" value="Znf-RING_euk"/>
</dbReference>
<dbReference type="GO" id="GO:0016363">
    <property type="term" value="C:nuclear matrix"/>
    <property type="evidence" value="ECO:0007669"/>
    <property type="project" value="UniProtKB-SubCell"/>
</dbReference>
<dbReference type="SMART" id="SM00667">
    <property type="entry name" value="LisH"/>
    <property type="match status" value="1"/>
</dbReference>
<dbReference type="InterPro" id="IPR044063">
    <property type="entry name" value="ZF_RING_GID"/>
</dbReference>
<dbReference type="PANTHER" id="PTHR12170">
    <property type="entry name" value="MACROPHAGE ERYTHROBLAST ATTACHER-RELATED"/>
    <property type="match status" value="1"/>
</dbReference>
<dbReference type="InterPro" id="IPR045098">
    <property type="entry name" value="Fyv10_fam"/>
</dbReference>